<dbReference type="RefSeq" id="YP_010802456.1">
    <property type="nucleotide sequence ID" value="NC_077025.1"/>
</dbReference>
<accession>A0A5B8YR75</accession>
<protein>
    <submittedName>
        <fullName evidence="1">ODV-EC27</fullName>
    </submittedName>
</protein>
<reference evidence="1" key="1">
    <citation type="journal article" date="2019" name="Viruses">
        <title>A Novel Alphabaculovirus from the Soybean Looper, Chrysodeixis includens, that Produces Tetrahedral Occlusion Bodies and Encodes Two Copies of he65.</title>
        <authorList>
            <person name="Harrison R.L."/>
            <person name="Rowley D.L."/>
            <person name="Popham H.J.R."/>
        </authorList>
    </citation>
    <scope>NUCLEOTIDE SEQUENCE</scope>
    <source>
        <strain evidence="1">ChinNPV-1</strain>
    </source>
</reference>
<evidence type="ECO:0000313" key="2">
    <source>
        <dbReference type="Proteomes" id="UP001162233"/>
    </source>
</evidence>
<dbReference type="KEGG" id="vg:80541226"/>
<sequence>MKKFKCNSTPKLRTVTEIIHGGGEKLKKDYDLTEFDAKNLNSLESYNDTKIKTNLVKYIVMLHSLELTQGLLTIFRDRSDQGSKEITEIILSSLAFVHKRVNPLVNHFDKQIYVVITESKEVNIPGEPIIFTYNDHDDVTMCYVDRLTILKSLDKQFDVNATIISNVQEHQKLKLVNSLTPVRRTVQYDVNDIQLQISEAEVTQYLTLLLIIEHAYLHYSLLKNYGTYSCTESLVDHRLFSNKCRPSLNMNISNLMISKLKFTIEESNATSVGHGLLSYTNN</sequence>
<dbReference type="InterPro" id="IPR007978">
    <property type="entry name" value="Baculo_ODV-E27"/>
</dbReference>
<dbReference type="EMBL" id="MK746083">
    <property type="protein sequence ID" value="QED40540.1"/>
    <property type="molecule type" value="Genomic_DNA"/>
</dbReference>
<dbReference type="Pfam" id="PF05314">
    <property type="entry name" value="Baculo_ODV-E27"/>
    <property type="match status" value="1"/>
</dbReference>
<dbReference type="Proteomes" id="UP001162233">
    <property type="component" value="Segment"/>
</dbReference>
<dbReference type="GO" id="GO:0019031">
    <property type="term" value="C:viral envelope"/>
    <property type="evidence" value="ECO:0007669"/>
    <property type="project" value="InterPro"/>
</dbReference>
<name>A0A5B8YR75_9ABAC</name>
<keyword evidence="2" id="KW-1185">Reference proteome</keyword>
<dbReference type="GeneID" id="80541226"/>
<organism evidence="1 2">
    <name type="scientific">Chrysodeixis includens nucleopolyhedrovirus</name>
    <dbReference type="NCBI Taxonomy" id="1207438"/>
    <lineage>
        <taxon>Viruses</taxon>
        <taxon>Viruses incertae sedis</taxon>
        <taxon>Naldaviricetes</taxon>
        <taxon>Lefavirales</taxon>
        <taxon>Baculoviridae</taxon>
        <taxon>Alphabaculovirus</taxon>
        <taxon>Alphabaculovirus chrincludentis</taxon>
        <taxon>Alphabaculovirus alterchrincludentis</taxon>
    </lineage>
</organism>
<evidence type="ECO:0000313" key="1">
    <source>
        <dbReference type="EMBL" id="QED40540.1"/>
    </source>
</evidence>
<proteinExistence type="predicted"/>